<feature type="region of interest" description="Disordered" evidence="1">
    <location>
        <begin position="74"/>
        <end position="107"/>
    </location>
</feature>
<dbReference type="EMBL" id="OD000180">
    <property type="protein sequence ID" value="CAD7396253.1"/>
    <property type="molecule type" value="Genomic_DNA"/>
</dbReference>
<proteinExistence type="predicted"/>
<organism evidence="2">
    <name type="scientific">Timema poppense</name>
    <name type="common">Walking stick</name>
    <dbReference type="NCBI Taxonomy" id="170557"/>
    <lineage>
        <taxon>Eukaryota</taxon>
        <taxon>Metazoa</taxon>
        <taxon>Ecdysozoa</taxon>
        <taxon>Arthropoda</taxon>
        <taxon>Hexapoda</taxon>
        <taxon>Insecta</taxon>
        <taxon>Pterygota</taxon>
        <taxon>Neoptera</taxon>
        <taxon>Polyneoptera</taxon>
        <taxon>Phasmatodea</taxon>
        <taxon>Timematodea</taxon>
        <taxon>Timematoidea</taxon>
        <taxon>Timematidae</taxon>
        <taxon>Timema</taxon>
    </lineage>
</organism>
<reference evidence="2" key="1">
    <citation type="submission" date="2020-11" db="EMBL/GenBank/DDBJ databases">
        <authorList>
            <person name="Tran Van P."/>
        </authorList>
    </citation>
    <scope>NUCLEOTIDE SEQUENCE</scope>
</reference>
<dbReference type="AlphaFoldDB" id="A0A7R9CI86"/>
<evidence type="ECO:0000313" key="2">
    <source>
        <dbReference type="EMBL" id="CAD7396253.1"/>
    </source>
</evidence>
<sequence length="134" mass="15063">MVANAKRQTGILFLIHTTLDDDVLVPASTLDFEYELVSCDTGINSQPNIEEMITHTRAAQLDSFRLHYNARRRRSSSQHQHSTEPELLTSSPGVWLSSPSPTTPPKWKTVTTTTAILDFKKWSLLDELGSCFLC</sequence>
<gene>
    <name evidence="2" type="ORF">TPSB3V08_LOCUS584</name>
</gene>
<feature type="compositionally biased region" description="Low complexity" evidence="1">
    <location>
        <begin position="97"/>
        <end position="107"/>
    </location>
</feature>
<evidence type="ECO:0000256" key="1">
    <source>
        <dbReference type="SAM" id="MobiDB-lite"/>
    </source>
</evidence>
<name>A0A7R9CI86_TIMPO</name>
<accession>A0A7R9CI86</accession>
<protein>
    <submittedName>
        <fullName evidence="2">Uncharacterized protein</fullName>
    </submittedName>
</protein>